<gene>
    <name evidence="3" type="ORF">IAA67_09270</name>
</gene>
<evidence type="ECO:0000256" key="2">
    <source>
        <dbReference type="SAM" id="SignalP"/>
    </source>
</evidence>
<feature type="chain" id="PRO_5039302886" evidence="2">
    <location>
        <begin position="30"/>
        <end position="992"/>
    </location>
</feature>
<comment type="caution">
    <text evidence="3">The sequence shown here is derived from an EMBL/GenBank/DDBJ whole genome shotgun (WGS) entry which is preliminary data.</text>
</comment>
<evidence type="ECO:0000256" key="1">
    <source>
        <dbReference type="ARBA" id="ARBA00022729"/>
    </source>
</evidence>
<dbReference type="InterPro" id="IPR013517">
    <property type="entry name" value="FG-GAP"/>
</dbReference>
<dbReference type="EMBL" id="DVFN01000135">
    <property type="protein sequence ID" value="HIQ70505.1"/>
    <property type="molecule type" value="Genomic_DNA"/>
</dbReference>
<keyword evidence="1 2" id="KW-0732">Signal</keyword>
<dbReference type="PANTHER" id="PTHR44103">
    <property type="entry name" value="PROPROTEIN CONVERTASE P"/>
    <property type="match status" value="1"/>
</dbReference>
<sequence>MKHLLLRRMAALILLLCLVLTACTQPDEAAAVLHEAQPLPDGQTYGVRAAVLYDESCDMAPVEDIVDWLDQSSLLGLTTEAVALTETTDLSAYDLVIPAPALAEVPDCAALEALLEAYTMDGGIVLLDNGFAARFSTDYLGISEVRPIEGCPAELQFPAVGEDLQPLQTLVEDYAGLYPDFYDYDVLSQQDYGVGFVADEAQALVTLGELALYTYREYGEGAVLLTNPLLPNFYSLGNLSMTRRTGEETAFSATTSSMNRLFYGGVASLAAKEKFGYALQRVYGYHGSPSMSWELHYEEITGIAHNSMLIFSELCREYHQIPSFTLIRSSYWWFLRTETVTYLLNQAEEGFDYQMDWEESAYSSGTHIGCDGAWLQINSIEDAGSYFREYPEYDYRAYPCFGEIGGREVLLSGSADGKFYAYEILEYSDRLQVAEPTLLTDPDGYPLQVSGYSAPQLWDLNGDGIPDLISGSSDGRLLWYAGTADGTFIPQEDLLATDLTGQVLPCLGDVNGDGVADLILGSGCGTLVLYYGQTGGSGLSFSHKSMAAFSRLCADAELGDFLAPALVDWNGDGAQDLVLGTFEGYLAILLGDGDGGFAFDGYITLNEWNYKENDRAKFGNYAVPVFYDVNGDGALDLVCGSLEYGLAYPIDSPYFPEREALEAQVAYALENHFYVGIHHYTNAGASAEREAYELQRHLEAFEAYGLPTEGIGCNLHTWYSSNFGDTQTFDAEYDAGLLWNSGFSPAYDTGVAPQYAAENVVALPFLLEKEDGQTLLVQDNSVLPYEMEWSQISGKYGMPVCVYYHCDFVYEGDAGARDYLQKLSDFQWQYGYNFVREDQLMAASKEALGLTVKAETRNGALTIAASGETCLGVEIQFSQHHSAEAFSVDADVWSRRGNSLFVSLNRPVTLTAGTNQTAPHLTQVNLPAEITVGANGAEIAFSEDGMLQAVVEGKAVAATPGWETEFRDGKTIFTKYGEADTLSLRYSEEIVP</sequence>
<evidence type="ECO:0000313" key="3">
    <source>
        <dbReference type="EMBL" id="HIQ70505.1"/>
    </source>
</evidence>
<dbReference type="Gene3D" id="2.130.10.130">
    <property type="entry name" value="Integrin alpha, N-terminal"/>
    <property type="match status" value="1"/>
</dbReference>
<reference evidence="3" key="1">
    <citation type="submission" date="2020-10" db="EMBL/GenBank/DDBJ databases">
        <authorList>
            <person name="Gilroy R."/>
        </authorList>
    </citation>
    <scope>NUCLEOTIDE SEQUENCE</scope>
    <source>
        <strain evidence="3">ChiSjej2B20-13462</strain>
    </source>
</reference>
<reference evidence="3" key="2">
    <citation type="journal article" date="2021" name="PeerJ">
        <title>Extensive microbial diversity within the chicken gut microbiome revealed by metagenomics and culture.</title>
        <authorList>
            <person name="Gilroy R."/>
            <person name="Ravi A."/>
            <person name="Getino M."/>
            <person name="Pursley I."/>
            <person name="Horton D.L."/>
            <person name="Alikhan N.F."/>
            <person name="Baker D."/>
            <person name="Gharbi K."/>
            <person name="Hall N."/>
            <person name="Watson M."/>
            <person name="Adriaenssens E.M."/>
            <person name="Foster-Nyarko E."/>
            <person name="Jarju S."/>
            <person name="Secka A."/>
            <person name="Antonio M."/>
            <person name="Oren A."/>
            <person name="Chaudhuri R.R."/>
            <person name="La Ragione R."/>
            <person name="Hildebrand F."/>
            <person name="Pallen M.J."/>
        </authorList>
    </citation>
    <scope>NUCLEOTIDE SEQUENCE</scope>
    <source>
        <strain evidence="3">ChiSjej2B20-13462</strain>
    </source>
</reference>
<evidence type="ECO:0000313" key="4">
    <source>
        <dbReference type="Proteomes" id="UP000886874"/>
    </source>
</evidence>
<organism evidence="3 4">
    <name type="scientific">Candidatus Avoscillospira stercorigallinarum</name>
    <dbReference type="NCBI Taxonomy" id="2840708"/>
    <lineage>
        <taxon>Bacteria</taxon>
        <taxon>Bacillati</taxon>
        <taxon>Bacillota</taxon>
        <taxon>Clostridia</taxon>
        <taxon>Eubacteriales</taxon>
        <taxon>Oscillospiraceae</taxon>
        <taxon>Oscillospiraceae incertae sedis</taxon>
        <taxon>Candidatus Avoscillospira</taxon>
    </lineage>
</organism>
<dbReference type="PANTHER" id="PTHR44103:SF1">
    <property type="entry name" value="PROPROTEIN CONVERTASE P"/>
    <property type="match status" value="1"/>
</dbReference>
<dbReference type="InterPro" id="IPR028994">
    <property type="entry name" value="Integrin_alpha_N"/>
</dbReference>
<dbReference type="Pfam" id="PF13517">
    <property type="entry name" value="FG-GAP_3"/>
    <property type="match status" value="2"/>
</dbReference>
<dbReference type="Proteomes" id="UP000886874">
    <property type="component" value="Unassembled WGS sequence"/>
</dbReference>
<feature type="signal peptide" evidence="2">
    <location>
        <begin position="1"/>
        <end position="29"/>
    </location>
</feature>
<proteinExistence type="predicted"/>
<dbReference type="SUPFAM" id="SSF69318">
    <property type="entry name" value="Integrin alpha N-terminal domain"/>
    <property type="match status" value="1"/>
</dbReference>
<name>A0A9D1CPG1_9FIRM</name>
<accession>A0A9D1CPG1</accession>
<protein>
    <submittedName>
        <fullName evidence="3">VCBS repeat-containing protein</fullName>
    </submittedName>
</protein>
<dbReference type="PROSITE" id="PS51257">
    <property type="entry name" value="PROKAR_LIPOPROTEIN"/>
    <property type="match status" value="1"/>
</dbReference>
<dbReference type="AlphaFoldDB" id="A0A9D1CPG1"/>